<name>A0A1V9ZRV8_ACHHY</name>
<evidence type="ECO:0000313" key="2">
    <source>
        <dbReference type="EMBL" id="OQS00745.1"/>
    </source>
</evidence>
<dbReference type="PANTHER" id="PTHR35397">
    <property type="entry name" value="C2 DOMAIN-CONTAINING PROTEIN-RELATED"/>
    <property type="match status" value="1"/>
</dbReference>
<dbReference type="EMBL" id="JNBR01000025">
    <property type="protein sequence ID" value="OQS00745.1"/>
    <property type="molecule type" value="Genomic_DNA"/>
</dbReference>
<organism evidence="2 3">
    <name type="scientific">Achlya hypogyna</name>
    <name type="common">Oomycete</name>
    <name type="synonym">Protoachlya hypogyna</name>
    <dbReference type="NCBI Taxonomy" id="1202772"/>
    <lineage>
        <taxon>Eukaryota</taxon>
        <taxon>Sar</taxon>
        <taxon>Stramenopiles</taxon>
        <taxon>Oomycota</taxon>
        <taxon>Saprolegniomycetes</taxon>
        <taxon>Saprolegniales</taxon>
        <taxon>Achlyaceae</taxon>
        <taxon>Achlya</taxon>
    </lineage>
</organism>
<evidence type="ECO:0000313" key="3">
    <source>
        <dbReference type="Proteomes" id="UP000243579"/>
    </source>
</evidence>
<sequence>MLKFTDSIRQIFKDTERRPTKEVVKESMKDDPSLTAARRAKRRSFYADALAATYPNVPVRDSDDKERAKQKQILDFLLSSYDAENDESHGHVLQALDLCSRLSATVGPTRVAKTQCEMSFVANVVALGYLSDGSIRRHILERLEAAKAKHEWFVLPRRSSNGEYPKWVHMAHPPSAASFESYLYEWSMIATLPPYEHKGPALSRDYEALLDKLVEDGEFYMLFLTTLLTQCRRRVSKDDDWKTVVPQYDRLVYIGLRLVYECAYETWAMAGPADRKYFVCTARGVKTVMLHAPQLMLNSKLAYVVIQALLEVTNVHNERSVGHCLHQLEEWLLRLDEAGIDLMATVRDYDREFSWIFAMKLLLLSDHMDILKKTLLFLYTILPVLPETLRVLIMRVLLHRHFDIFLHWNHDVRRFYHHILVYRLVPGLHRAFLLSMTDSLLAKIDGEHELSFFDYDALSPHLESLIDQERAKWAFFDVLVLSLCLRERQRAHEANKEQRLACDLAEARVKALKKDLRACQQSRASASFARECMSANALTDVDEKLQLEVDEWTKLKASLPYLRVTPQDQEFEVAVASANYLKYFTAREGHEWKDIASYTRTSLLEYTAVLQGYYAQCPRHPMTGRFDVDLLPAAPELTF</sequence>
<accession>A0A1V9ZRV8</accession>
<protein>
    <submittedName>
        <fullName evidence="2">Uncharacterized protein</fullName>
    </submittedName>
</protein>
<dbReference type="Pfam" id="PF08578">
    <property type="entry name" value="DUF1765"/>
    <property type="match status" value="1"/>
</dbReference>
<evidence type="ECO:0000256" key="1">
    <source>
        <dbReference type="SAM" id="Coils"/>
    </source>
</evidence>
<reference evidence="2 3" key="1">
    <citation type="journal article" date="2014" name="Genome Biol. Evol.">
        <title>The secreted proteins of Achlya hypogyna and Thraustotheca clavata identify the ancestral oomycete secretome and reveal gene acquisitions by horizontal gene transfer.</title>
        <authorList>
            <person name="Misner I."/>
            <person name="Blouin N."/>
            <person name="Leonard G."/>
            <person name="Richards T.A."/>
            <person name="Lane C.E."/>
        </authorList>
    </citation>
    <scope>NUCLEOTIDE SEQUENCE [LARGE SCALE GENOMIC DNA]</scope>
    <source>
        <strain evidence="2 3">ATCC 48635</strain>
    </source>
</reference>
<proteinExistence type="predicted"/>
<dbReference type="PANTHER" id="PTHR35397:SF2">
    <property type="match status" value="1"/>
</dbReference>
<feature type="coiled-coil region" evidence="1">
    <location>
        <begin position="495"/>
        <end position="522"/>
    </location>
</feature>
<keyword evidence="1" id="KW-0175">Coiled coil</keyword>
<dbReference type="InterPro" id="IPR013887">
    <property type="entry name" value="UPF0592"/>
</dbReference>
<dbReference type="OrthoDB" id="19240at2759"/>
<dbReference type="AlphaFoldDB" id="A0A1V9ZRV8"/>
<dbReference type="Proteomes" id="UP000243579">
    <property type="component" value="Unassembled WGS sequence"/>
</dbReference>
<keyword evidence="3" id="KW-1185">Reference proteome</keyword>
<comment type="caution">
    <text evidence="2">The sequence shown here is derived from an EMBL/GenBank/DDBJ whole genome shotgun (WGS) entry which is preliminary data.</text>
</comment>
<gene>
    <name evidence="2" type="ORF">ACHHYP_02833</name>
</gene>